<evidence type="ECO:0000256" key="3">
    <source>
        <dbReference type="ARBA" id="ARBA00022692"/>
    </source>
</evidence>
<proteinExistence type="inferred from homology"/>
<keyword evidence="8" id="KW-1185">Reference proteome</keyword>
<evidence type="ECO:0000256" key="4">
    <source>
        <dbReference type="ARBA" id="ARBA00022989"/>
    </source>
</evidence>
<reference evidence="7" key="1">
    <citation type="submission" date="2024-03" db="EMBL/GenBank/DDBJ databases">
        <title>WGS assembly of Saponaria officinalis var. Norfolk2.</title>
        <authorList>
            <person name="Jenkins J."/>
            <person name="Shu S."/>
            <person name="Grimwood J."/>
            <person name="Barry K."/>
            <person name="Goodstein D."/>
            <person name="Schmutz J."/>
            <person name="Leebens-Mack J."/>
            <person name="Osbourn A."/>
        </authorList>
    </citation>
    <scope>NUCLEOTIDE SEQUENCE [LARGE SCALE GENOMIC DNA]</scope>
    <source>
        <strain evidence="7">JIC</strain>
    </source>
</reference>
<keyword evidence="5 6" id="KW-0472">Membrane</keyword>
<feature type="transmembrane region" description="Helical" evidence="6">
    <location>
        <begin position="150"/>
        <end position="169"/>
    </location>
</feature>
<organism evidence="7 8">
    <name type="scientific">Saponaria officinalis</name>
    <name type="common">Common soapwort</name>
    <name type="synonym">Lychnis saponaria</name>
    <dbReference type="NCBI Taxonomy" id="3572"/>
    <lineage>
        <taxon>Eukaryota</taxon>
        <taxon>Viridiplantae</taxon>
        <taxon>Streptophyta</taxon>
        <taxon>Embryophyta</taxon>
        <taxon>Tracheophyta</taxon>
        <taxon>Spermatophyta</taxon>
        <taxon>Magnoliopsida</taxon>
        <taxon>eudicotyledons</taxon>
        <taxon>Gunneridae</taxon>
        <taxon>Pentapetalae</taxon>
        <taxon>Caryophyllales</taxon>
        <taxon>Caryophyllaceae</taxon>
        <taxon>Caryophylleae</taxon>
        <taxon>Saponaria</taxon>
    </lineage>
</organism>
<dbReference type="AlphaFoldDB" id="A0AAW1HQE3"/>
<gene>
    <name evidence="7" type="ORF">RND81_11G197100</name>
</gene>
<protein>
    <submittedName>
        <fullName evidence="7">Uncharacterized protein</fullName>
    </submittedName>
</protein>
<dbReference type="Proteomes" id="UP001443914">
    <property type="component" value="Unassembled WGS sequence"/>
</dbReference>
<feature type="transmembrane region" description="Helical" evidence="6">
    <location>
        <begin position="117"/>
        <end position="138"/>
    </location>
</feature>
<comment type="caution">
    <text evidence="7">The sequence shown here is derived from an EMBL/GenBank/DDBJ whole genome shotgun (WGS) entry which is preliminary data.</text>
</comment>
<feature type="transmembrane region" description="Helical" evidence="6">
    <location>
        <begin position="26"/>
        <end position="45"/>
    </location>
</feature>
<dbReference type="InterPro" id="IPR008892">
    <property type="entry name" value="COR413"/>
</dbReference>
<dbReference type="GO" id="GO:0016020">
    <property type="term" value="C:membrane"/>
    <property type="evidence" value="ECO:0007669"/>
    <property type="project" value="UniProtKB-SubCell"/>
</dbReference>
<comment type="subcellular location">
    <subcellularLocation>
        <location evidence="1">Membrane</location>
        <topology evidence="1">Multi-pass membrane protein</topology>
    </subcellularLocation>
</comment>
<dbReference type="Pfam" id="PF05562">
    <property type="entry name" value="WCOR413"/>
    <property type="match status" value="1"/>
</dbReference>
<feature type="transmembrane region" description="Helical" evidence="6">
    <location>
        <begin position="52"/>
        <end position="72"/>
    </location>
</feature>
<evidence type="ECO:0000313" key="7">
    <source>
        <dbReference type="EMBL" id="KAK9678220.1"/>
    </source>
</evidence>
<keyword evidence="3 6" id="KW-0812">Transmembrane</keyword>
<name>A0AAW1HQE3_SAPOF</name>
<evidence type="ECO:0000256" key="5">
    <source>
        <dbReference type="ARBA" id="ARBA00023136"/>
    </source>
</evidence>
<comment type="similarity">
    <text evidence="2">Belongs to the Cold-regulated 413 protein family.</text>
</comment>
<evidence type="ECO:0000256" key="2">
    <source>
        <dbReference type="ARBA" id="ARBA00005852"/>
    </source>
</evidence>
<dbReference type="PANTHER" id="PTHR33596:SF4">
    <property type="entry name" value="COLD-REGULATED 413 PLASMA MEMBRANE PROTEIN 4-LIKE"/>
    <property type="match status" value="1"/>
</dbReference>
<feature type="transmembrane region" description="Helical" evidence="6">
    <location>
        <begin position="78"/>
        <end position="105"/>
    </location>
</feature>
<evidence type="ECO:0000313" key="8">
    <source>
        <dbReference type="Proteomes" id="UP001443914"/>
    </source>
</evidence>
<dbReference type="PANTHER" id="PTHR33596">
    <property type="entry name" value="COLD-REGULATED 413 PLASMA MEMBRANE PROTEIN 2"/>
    <property type="match status" value="1"/>
</dbReference>
<evidence type="ECO:0000256" key="1">
    <source>
        <dbReference type="ARBA" id="ARBA00004141"/>
    </source>
</evidence>
<dbReference type="EMBL" id="JBDFQZ010000011">
    <property type="protein sequence ID" value="KAK9678220.1"/>
    <property type="molecule type" value="Genomic_DNA"/>
</dbReference>
<sequence length="172" mass="19259">MDMMEIVSLMMDFSHEFGAENGTRVAFRWGASFAAMLLLLLNLIGRRSGVQATLLALILVTSLPAVIFQILRGQFGCWVAFLSIAASYILPWVFPVARFLLFVVIPDWLAYQLREGMAGGALCLLLGILLIITEVHAIGGTICTCNWRCLVYWLSMLLLFFFTILYICLGPW</sequence>
<accession>A0AAW1HQE3</accession>
<evidence type="ECO:0000256" key="6">
    <source>
        <dbReference type="SAM" id="Phobius"/>
    </source>
</evidence>
<keyword evidence="4 6" id="KW-1133">Transmembrane helix</keyword>